<keyword evidence="3" id="KW-0732">Signal</keyword>
<dbReference type="Gene3D" id="2.40.180.10">
    <property type="entry name" value="Catalase core domain"/>
    <property type="match status" value="11"/>
</dbReference>
<feature type="signal peptide" evidence="3">
    <location>
        <begin position="1"/>
        <end position="20"/>
    </location>
</feature>
<dbReference type="PROSITE" id="PS50095">
    <property type="entry name" value="PLAT"/>
    <property type="match status" value="13"/>
</dbReference>
<feature type="domain" description="PLAT" evidence="4">
    <location>
        <begin position="1517"/>
        <end position="1632"/>
    </location>
</feature>
<comment type="caution">
    <text evidence="1">Lacks conserved residue(s) required for the propagation of feature annotation.</text>
</comment>
<evidence type="ECO:0000256" key="2">
    <source>
        <dbReference type="SAM" id="MobiDB-lite"/>
    </source>
</evidence>
<feature type="domain" description="PLAT" evidence="4">
    <location>
        <begin position="147"/>
        <end position="259"/>
    </location>
</feature>
<dbReference type="STRING" id="303518.ENSPNYP00000022008"/>
<feature type="domain" description="PLAT" evidence="4">
    <location>
        <begin position="1645"/>
        <end position="1763"/>
    </location>
</feature>
<proteinExistence type="predicted"/>
<name>A0A3B4GKD0_9CICH</name>
<reference evidence="5" key="1">
    <citation type="submission" date="2023-09" db="UniProtKB">
        <authorList>
            <consortium name="Ensembl"/>
        </authorList>
    </citation>
    <scope>IDENTIFICATION</scope>
</reference>
<dbReference type="PANTHER" id="PTHR45901:SF3">
    <property type="entry name" value="LIPOXYGENASE HOMOLOGY DOMAIN-CONTAINING PROTEIN 1"/>
    <property type="match status" value="1"/>
</dbReference>
<protein>
    <submittedName>
        <fullName evidence="5">Lipoxygenase homology domain-containing protein 1-like</fullName>
    </submittedName>
</protein>
<accession>A0A3B4GKD0</accession>
<feature type="region of interest" description="Disordered" evidence="2">
    <location>
        <begin position="793"/>
        <end position="813"/>
    </location>
</feature>
<dbReference type="Ensembl" id="ENSPNYT00000022545.1">
    <property type="protein sequence ID" value="ENSPNYP00000022008.1"/>
    <property type="gene ID" value="ENSPNYG00000016406.1"/>
</dbReference>
<dbReference type="InterPro" id="IPR001024">
    <property type="entry name" value="PLAT/LH2_dom"/>
</dbReference>
<dbReference type="InterPro" id="IPR052970">
    <property type="entry name" value="Inner_ear_hair_cell_LOXHD"/>
</dbReference>
<feature type="compositionally biased region" description="Acidic residues" evidence="2">
    <location>
        <begin position="804"/>
        <end position="813"/>
    </location>
</feature>
<feature type="domain" description="PLAT" evidence="4">
    <location>
        <begin position="693"/>
        <end position="843"/>
    </location>
</feature>
<feature type="domain" description="PLAT" evidence="4">
    <location>
        <begin position="1776"/>
        <end position="1896"/>
    </location>
</feature>
<dbReference type="CDD" id="cd01756">
    <property type="entry name" value="PLAT_repeat"/>
    <property type="match status" value="12"/>
</dbReference>
<dbReference type="InterPro" id="IPR036392">
    <property type="entry name" value="PLAT/LH2_dom_sf"/>
</dbReference>
<dbReference type="PANTHER" id="PTHR45901">
    <property type="entry name" value="PROTEIN CBG12474"/>
    <property type="match status" value="1"/>
</dbReference>
<feature type="domain" description="PLAT" evidence="4">
    <location>
        <begin position="1135"/>
        <end position="1260"/>
    </location>
</feature>
<evidence type="ECO:0000256" key="3">
    <source>
        <dbReference type="SAM" id="SignalP"/>
    </source>
</evidence>
<dbReference type="GeneTree" id="ENSGT00390000018830"/>
<feature type="chain" id="PRO_5017405919" evidence="3">
    <location>
        <begin position="21"/>
        <end position="2032"/>
    </location>
</feature>
<evidence type="ECO:0000259" key="4">
    <source>
        <dbReference type="PROSITE" id="PS50095"/>
    </source>
</evidence>
<dbReference type="SMART" id="SM00308">
    <property type="entry name" value="LH2"/>
    <property type="match status" value="12"/>
</dbReference>
<feature type="domain" description="PLAT" evidence="4">
    <location>
        <begin position="1913"/>
        <end position="2029"/>
    </location>
</feature>
<evidence type="ECO:0000313" key="5">
    <source>
        <dbReference type="Ensembl" id="ENSPNYP00000022008.1"/>
    </source>
</evidence>
<feature type="domain" description="PLAT" evidence="4">
    <location>
        <begin position="1289"/>
        <end position="1407"/>
    </location>
</feature>
<feature type="domain" description="PLAT" evidence="4">
    <location>
        <begin position="18"/>
        <end position="135"/>
    </location>
</feature>
<evidence type="ECO:0000256" key="1">
    <source>
        <dbReference type="PROSITE-ProRule" id="PRU00152"/>
    </source>
</evidence>
<dbReference type="SUPFAM" id="SSF49723">
    <property type="entry name" value="Lipase/lipooxygenase domain (PLAT/LH2 domain)"/>
    <property type="match status" value="16"/>
</dbReference>
<dbReference type="Pfam" id="PF01477">
    <property type="entry name" value="PLAT"/>
    <property type="match status" value="13"/>
</dbReference>
<dbReference type="Gene3D" id="2.60.60.20">
    <property type="entry name" value="PLAT/LH2 domain"/>
    <property type="match status" value="6"/>
</dbReference>
<sequence>MHLHTLLGFIVLFFLNPVVYEVVAITGDERGAGTDANVFITLFGDYGITPKVHLASKSCTAFERAKTDVFRIRTHNVGSLKKIRIEHDNTGLNPSWFLDRVVITDVIRPHLRFYFACNNWLSKVEGDGLYIRDLLGSIDPMDIPKYNKFVVSVFTADVKGSGTDADVFINIFGEFGDTGERRLDNDKNNFEKGTEDKFTIEAPNLGKIRKITIGHNNKGSSAGWFVIVDDLGNKLVYEFPISRWFAIDEDDGKIQRDVLVGGSQPTGIVYNVQIVTGNIRGAGTNSKIHIVMHGTKGLKNSGKVFLEGGKFERDLTDIFNVELAALLSPLSRVTIGHDNRGLSTGWYCEKVVVYCPFTGIEQTFPCSKWLDEKEGDGLIERELYEMVSLRQKRQKKHPWSLWIWTSDLPSAGTDADISFQVYGEKGKSDEIRLDNKTDNFEQGQVDRFMVELPDLGKLTKLRIWHEKRNPFGGWHLSKATLMKTLTKEKYTFPCERWLDSNEDDNEVVRELPATGELIAEPLVTVCTGTVGGSGTDASVFLNLIGDQGDTGDRDLINCGGSAWFLDKVIVREEGQAEANAVEFPCNRWLARNEDDGQIVRELLKESDISVTFEFYYTNYHIAVKTGDIPGGSSDSDVFVKLYGEKGDTSKMMLVVSANDLGNYFETGLCVNTIAARKILVFTFTFIDLHFLVINYEITVVTGDVVFAGTNAVVFIQIYGDKGKTEVITLESRSNNFERNTTEIFKIEAKDVGKIFKIRIGHNGAGIGSGWFLETVDVKHLIMALVPKEKKKEDKKKKKKKKKEEDEDEEGGEEMQEVVLTYHFPCSRWLAGGEEDGELVVLVIEPLFCLTVNTYEVCVFTGDMMGAGTDANVYINIYGENGDTGERCLKNSDNINKFEGGQEDVFIVTAVDLGPLKKLRIRHDNSESYSSWYLDRVEIVDTKEDTTYYFPCNRWLAVDEDDGQIARELVPVDEAFMRKDDDDEGTSGTLGLEQKSMSTTYTLKIKTGEKKYAGTDSNVFAILFGENDDTGIINLKACKNYKNKFEQGMINEFTVEAVDLGDLVKVRIGHDNSGGERTYWGSSGWFLDWIDIDAPSQGQRMRFPCGRWLDKGEDDGATVRDLYPADLQTEFYTPFVPYEIKIYTTDVFGAGTDADVFIVLYGHKGVCTQQKHLCVNKRERRLCFERGAEDMFIVELEDIGDVIEKIRIGHDNSGTNPGWHLDRVEIRRQLRKGKGSETTIFPCERWLAKSEDDGETVRELVPSDIITQKLLRDGTLKTTETEVEDALETHTYTVSVRTGDMYGAGTDANVFLTIYGDLGDTGERKLAKSENNKNKFERGEVDKFNIEAVDLGQVFKIRVRHNNSMIGADWYLDQVEVLDVETEEVYMFLCERWLSTKKEDKRIDRTFYVKVVFKDTVLLFSSLYVRVIPEKKIDSCVYFVPQFFSHPVIPYHFTLSTAIEQDASTTARVYVIIIGPNDVETDRLWLDLPEGKKSFTAGSMEHFVRYGTDVGEIKRVEVVYSVTVATGDIQYAGTDTNIFLTVFGANGSTEEMLLPKNEDRFERGQEDTFTLEIDDIAPLKKIRIRIDGTGSRPDWFLDRILMRNLTTEEEYLFTYENWLSKTKGPKRTKVCELAAMVDDEEMVEKTTYIIQVQTSDVAGAGTDANVFLIVFGEYGDTGTLPLKESTNRNKFERKMKDVFRFPDMLSLGELSKVRVWHDNKGPAPGWHLEYLDVKDEALDNTFRFPCDRWLAKNEDDGQIMRELACANNDFVDLSDKTKYEIATTTANPDDASTTENVWILLEGRKARSKEFVLENKKKKFLSGATDTFEFSSKHVGEIASICVGHITKDGKKVKNEAFWHVMEVVVTEKELGNKYFFHCDAQIPLAAKKDQFQTFECYKSIESFASKVRNLVPVKYEIIVITGDVKAAGTDANVFITMYGVNGDSGKRHLRQKFRNLFERGRTDRFVLEMLDLGELLRVKVEHDGTSPNSGWYLECIEVTNTANSVTTIFYCGKWLHTAKADGQIQRVLNPRY</sequence>
<feature type="domain" description="PLAT" evidence="4">
    <location>
        <begin position="268"/>
        <end position="384"/>
    </location>
</feature>
<feature type="domain" description="PLAT" evidence="4">
    <location>
        <begin position="998"/>
        <end position="1122"/>
    </location>
</feature>
<gene>
    <name evidence="5" type="primary">LOXHD1</name>
</gene>
<organism evidence="5">
    <name type="scientific">Pundamilia nyererei</name>
    <dbReference type="NCBI Taxonomy" id="303518"/>
    <lineage>
        <taxon>Eukaryota</taxon>
        <taxon>Metazoa</taxon>
        <taxon>Chordata</taxon>
        <taxon>Craniata</taxon>
        <taxon>Vertebrata</taxon>
        <taxon>Euteleostomi</taxon>
        <taxon>Actinopterygii</taxon>
        <taxon>Neopterygii</taxon>
        <taxon>Teleostei</taxon>
        <taxon>Neoteleostei</taxon>
        <taxon>Acanthomorphata</taxon>
        <taxon>Ovalentaria</taxon>
        <taxon>Cichlomorphae</taxon>
        <taxon>Cichliformes</taxon>
        <taxon>Cichlidae</taxon>
        <taxon>African cichlids</taxon>
        <taxon>Pseudocrenilabrinae</taxon>
        <taxon>Haplochromini</taxon>
        <taxon>Pundamilia</taxon>
    </lineage>
</organism>
<feature type="domain" description="PLAT" evidence="4">
    <location>
        <begin position="852"/>
        <end position="969"/>
    </location>
</feature>
<feature type="domain" description="PLAT" evidence="4">
    <location>
        <begin position="397"/>
        <end position="512"/>
    </location>
</feature>